<comment type="subcellular location">
    <subcellularLocation>
        <location evidence="1">Cell membrane</location>
        <topology evidence="1">Multi-pass membrane protein</topology>
    </subcellularLocation>
</comment>
<evidence type="ECO:0000256" key="7">
    <source>
        <dbReference type="SAM" id="Phobius"/>
    </source>
</evidence>
<evidence type="ECO:0008006" key="10">
    <source>
        <dbReference type="Google" id="ProtNLM"/>
    </source>
</evidence>
<keyword evidence="2" id="KW-1003">Cell membrane</keyword>
<feature type="compositionally biased region" description="Low complexity" evidence="6">
    <location>
        <begin position="366"/>
        <end position="375"/>
    </location>
</feature>
<organism evidence="8 9">
    <name type="scientific">Ornithinibacter aureus</name>
    <dbReference type="NCBI Taxonomy" id="622664"/>
    <lineage>
        <taxon>Bacteria</taxon>
        <taxon>Bacillati</taxon>
        <taxon>Actinomycetota</taxon>
        <taxon>Actinomycetes</taxon>
        <taxon>Micrococcales</taxon>
        <taxon>Intrasporangiaceae</taxon>
        <taxon>Ornithinibacter</taxon>
    </lineage>
</organism>
<evidence type="ECO:0000256" key="3">
    <source>
        <dbReference type="ARBA" id="ARBA00022692"/>
    </source>
</evidence>
<accession>A0ABP8J9F9</accession>
<sequence length="383" mass="40936">MTDAKRRLRRLLAQVPGLLPLARLVVVTTRICLRYRVTGLASEAGFFALLSLPPLVLGLFGGLGYLGTALGPVAVEQVRDAINDYASRFLTEDIINSTLGPTINDVFTDGRFDLISLGFVLSLWSGSRALNVFVDTISIMYGQSGVRGIVQTRALSFSLYLLALVLGIVTIPLVLLGPTLLGEILPDPWDALTMLYWPLVTLLVVGGLTSLYHVSTPRRSPWLRDAPGAVVTLLIWILASFVVRGTIAASLGGTSIYGPLSAPIVLLIWLYALAIAVLIGAAANAAIRELWPVEENRSLHERFGAWVGGHWRRRSAPRTTSGWDDPFDGYGPGLALDEDDLGLSGLREAARGPMTPISRASRGDGADAAAEAVGAGRRGDSQG</sequence>
<evidence type="ECO:0000256" key="6">
    <source>
        <dbReference type="SAM" id="MobiDB-lite"/>
    </source>
</evidence>
<comment type="caution">
    <text evidence="8">The sequence shown here is derived from an EMBL/GenBank/DDBJ whole genome shotgun (WGS) entry which is preliminary data.</text>
</comment>
<evidence type="ECO:0000313" key="8">
    <source>
        <dbReference type="EMBL" id="GAA4386980.1"/>
    </source>
</evidence>
<feature type="transmembrane region" description="Helical" evidence="7">
    <location>
        <begin position="154"/>
        <end position="175"/>
    </location>
</feature>
<keyword evidence="5 7" id="KW-0472">Membrane</keyword>
<feature type="transmembrane region" description="Helical" evidence="7">
    <location>
        <begin position="226"/>
        <end position="252"/>
    </location>
</feature>
<feature type="region of interest" description="Disordered" evidence="6">
    <location>
        <begin position="349"/>
        <end position="383"/>
    </location>
</feature>
<proteinExistence type="predicted"/>
<dbReference type="InterPro" id="IPR017039">
    <property type="entry name" value="Virul_fac_BrkB"/>
</dbReference>
<dbReference type="Proteomes" id="UP001500390">
    <property type="component" value="Unassembled WGS sequence"/>
</dbReference>
<dbReference type="RefSeq" id="WP_159899487.1">
    <property type="nucleotide sequence ID" value="NZ_BAABFX010000005.1"/>
</dbReference>
<name>A0ABP8J9F9_9MICO</name>
<keyword evidence="3 7" id="KW-0812">Transmembrane</keyword>
<reference evidence="9" key="1">
    <citation type="journal article" date="2019" name="Int. J. Syst. Evol. Microbiol.">
        <title>The Global Catalogue of Microorganisms (GCM) 10K type strain sequencing project: providing services to taxonomists for standard genome sequencing and annotation.</title>
        <authorList>
            <consortium name="The Broad Institute Genomics Platform"/>
            <consortium name="The Broad Institute Genome Sequencing Center for Infectious Disease"/>
            <person name="Wu L."/>
            <person name="Ma J."/>
        </authorList>
    </citation>
    <scope>NUCLEOTIDE SEQUENCE [LARGE SCALE GENOMIC DNA]</scope>
    <source>
        <strain evidence="9">JCM 17738</strain>
    </source>
</reference>
<evidence type="ECO:0000256" key="2">
    <source>
        <dbReference type="ARBA" id="ARBA00022475"/>
    </source>
</evidence>
<evidence type="ECO:0000256" key="1">
    <source>
        <dbReference type="ARBA" id="ARBA00004651"/>
    </source>
</evidence>
<keyword evidence="4 7" id="KW-1133">Transmembrane helix</keyword>
<dbReference type="EMBL" id="BAABFX010000005">
    <property type="protein sequence ID" value="GAA4386980.1"/>
    <property type="molecule type" value="Genomic_DNA"/>
</dbReference>
<feature type="transmembrane region" description="Helical" evidence="7">
    <location>
        <begin position="195"/>
        <end position="214"/>
    </location>
</feature>
<evidence type="ECO:0000313" key="9">
    <source>
        <dbReference type="Proteomes" id="UP001500390"/>
    </source>
</evidence>
<feature type="transmembrane region" description="Helical" evidence="7">
    <location>
        <begin position="264"/>
        <end position="287"/>
    </location>
</feature>
<feature type="transmembrane region" description="Helical" evidence="7">
    <location>
        <begin position="45"/>
        <end position="66"/>
    </location>
</feature>
<keyword evidence="9" id="KW-1185">Reference proteome</keyword>
<protein>
    <recommendedName>
        <fullName evidence="10">YihY/virulence factor BrkB family protein</fullName>
    </recommendedName>
</protein>
<dbReference type="PANTHER" id="PTHR30213">
    <property type="entry name" value="INNER MEMBRANE PROTEIN YHJD"/>
    <property type="match status" value="1"/>
</dbReference>
<feature type="transmembrane region" description="Helical" evidence="7">
    <location>
        <begin position="114"/>
        <end position="134"/>
    </location>
</feature>
<evidence type="ECO:0000256" key="4">
    <source>
        <dbReference type="ARBA" id="ARBA00022989"/>
    </source>
</evidence>
<dbReference type="Pfam" id="PF03631">
    <property type="entry name" value="Virul_fac_BrkB"/>
    <property type="match status" value="1"/>
</dbReference>
<evidence type="ECO:0000256" key="5">
    <source>
        <dbReference type="ARBA" id="ARBA00023136"/>
    </source>
</evidence>
<gene>
    <name evidence="8" type="ORF">GCM10023153_01050</name>
</gene>
<dbReference type="PANTHER" id="PTHR30213:SF0">
    <property type="entry name" value="UPF0761 MEMBRANE PROTEIN YIHY"/>
    <property type="match status" value="1"/>
</dbReference>